<evidence type="ECO:0000313" key="12">
    <source>
        <dbReference type="EMBL" id="WOH11137.1"/>
    </source>
</evidence>
<evidence type="ECO:0000256" key="2">
    <source>
        <dbReference type="ARBA" id="ARBA00004814"/>
    </source>
</evidence>
<comment type="pathway">
    <text evidence="2">Plant hormone metabolism; auxin biosynthesis.</text>
</comment>
<proteinExistence type="inferred from homology"/>
<dbReference type="PANTHER" id="PTHR43539">
    <property type="entry name" value="FLAVIN-BINDING MONOOXYGENASE-LIKE PROTEIN (AFU_ORTHOLOGUE AFUA_4G09220)"/>
    <property type="match status" value="1"/>
</dbReference>
<dbReference type="KEGG" id="dcr:108198742"/>
<reference evidence="12" key="1">
    <citation type="journal article" date="2016" name="Nat. Genet.">
        <title>A high-quality carrot genome assembly provides new insights into carotenoid accumulation and asterid genome evolution.</title>
        <authorList>
            <person name="Iorizzo M."/>
            <person name="Ellison S."/>
            <person name="Senalik D."/>
            <person name="Zeng P."/>
            <person name="Satapoomin P."/>
            <person name="Huang J."/>
            <person name="Bowman M."/>
            <person name="Iovene M."/>
            <person name="Sanseverino W."/>
            <person name="Cavagnaro P."/>
            <person name="Yildiz M."/>
            <person name="Macko-Podgorni A."/>
            <person name="Moranska E."/>
            <person name="Grzebelus E."/>
            <person name="Grzebelus D."/>
            <person name="Ashrafi H."/>
            <person name="Zheng Z."/>
            <person name="Cheng S."/>
            <person name="Spooner D."/>
            <person name="Van Deynze A."/>
            <person name="Simon P."/>
        </authorList>
    </citation>
    <scope>NUCLEOTIDE SEQUENCE</scope>
    <source>
        <tissue evidence="12">Leaf</tissue>
    </source>
</reference>
<evidence type="ECO:0000256" key="4">
    <source>
        <dbReference type="ARBA" id="ARBA00022630"/>
    </source>
</evidence>
<evidence type="ECO:0000256" key="1">
    <source>
        <dbReference type="ARBA" id="ARBA00001974"/>
    </source>
</evidence>
<dbReference type="Proteomes" id="UP000077755">
    <property type="component" value="Chromosome 8"/>
</dbReference>
<evidence type="ECO:0000256" key="10">
    <source>
        <dbReference type="ARBA" id="ARBA00047707"/>
    </source>
</evidence>
<reference evidence="12" key="2">
    <citation type="submission" date="2022-03" db="EMBL/GenBank/DDBJ databases">
        <title>Draft title - Genomic analysis of global carrot germplasm unveils the trajectory of domestication and the origin of high carotenoid orange carrot.</title>
        <authorList>
            <person name="Iorizzo M."/>
            <person name="Ellison S."/>
            <person name="Senalik D."/>
            <person name="Macko-Podgorni A."/>
            <person name="Grzebelus D."/>
            <person name="Bostan H."/>
            <person name="Rolling W."/>
            <person name="Curaba J."/>
            <person name="Simon P."/>
        </authorList>
    </citation>
    <scope>NUCLEOTIDE SEQUENCE</scope>
    <source>
        <tissue evidence="12">Leaf</tissue>
    </source>
</reference>
<dbReference type="GO" id="GO:0050660">
    <property type="term" value="F:flavin adenine dinucleotide binding"/>
    <property type="evidence" value="ECO:0007669"/>
    <property type="project" value="InterPro"/>
</dbReference>
<evidence type="ECO:0000256" key="8">
    <source>
        <dbReference type="ARBA" id="ARBA00023033"/>
    </source>
</evidence>
<evidence type="ECO:0000256" key="3">
    <source>
        <dbReference type="ARBA" id="ARBA00009183"/>
    </source>
</evidence>
<dbReference type="PRINTS" id="PR00469">
    <property type="entry name" value="PNDRDTASEII"/>
</dbReference>
<keyword evidence="4 11" id="KW-0285">Flavoprotein</keyword>
<keyword evidence="5 11" id="KW-0274">FAD</keyword>
<organism evidence="12 13">
    <name type="scientific">Daucus carota subsp. sativus</name>
    <name type="common">Carrot</name>
    <dbReference type="NCBI Taxonomy" id="79200"/>
    <lineage>
        <taxon>Eukaryota</taxon>
        <taxon>Viridiplantae</taxon>
        <taxon>Streptophyta</taxon>
        <taxon>Embryophyta</taxon>
        <taxon>Tracheophyta</taxon>
        <taxon>Spermatophyta</taxon>
        <taxon>Magnoliopsida</taxon>
        <taxon>eudicotyledons</taxon>
        <taxon>Gunneridae</taxon>
        <taxon>Pentapetalae</taxon>
        <taxon>asterids</taxon>
        <taxon>campanulids</taxon>
        <taxon>Apiales</taxon>
        <taxon>Apiaceae</taxon>
        <taxon>Apioideae</taxon>
        <taxon>Scandiceae</taxon>
        <taxon>Daucinae</taxon>
        <taxon>Daucus</taxon>
        <taxon>Daucus sect. Daucus</taxon>
    </lineage>
</organism>
<comment type="catalytic activity">
    <reaction evidence="10">
        <text>indole-3-pyruvate + NADPH + O2 + H(+) = (indol-3-yl)acetate + CO2 + NADP(+) + H2O</text>
        <dbReference type="Rhea" id="RHEA:34331"/>
        <dbReference type="ChEBI" id="CHEBI:15377"/>
        <dbReference type="ChEBI" id="CHEBI:15378"/>
        <dbReference type="ChEBI" id="CHEBI:15379"/>
        <dbReference type="ChEBI" id="CHEBI:16526"/>
        <dbReference type="ChEBI" id="CHEBI:17640"/>
        <dbReference type="ChEBI" id="CHEBI:30854"/>
        <dbReference type="ChEBI" id="CHEBI:57783"/>
        <dbReference type="ChEBI" id="CHEBI:58349"/>
        <dbReference type="EC" id="1.14.13.168"/>
    </reaction>
</comment>
<keyword evidence="7 11" id="KW-0560">Oxidoreductase</keyword>
<dbReference type="InterPro" id="IPR050982">
    <property type="entry name" value="Auxin_biosynth/cation_transpt"/>
</dbReference>
<dbReference type="GO" id="GO:0050661">
    <property type="term" value="F:NADP binding"/>
    <property type="evidence" value="ECO:0007669"/>
    <property type="project" value="InterPro"/>
</dbReference>
<dbReference type="GO" id="GO:0004499">
    <property type="term" value="F:N,N-dimethylaniline monooxygenase activity"/>
    <property type="evidence" value="ECO:0007669"/>
    <property type="project" value="InterPro"/>
</dbReference>
<dbReference type="GO" id="GO:0103075">
    <property type="term" value="F:indole-3-pyruvate monooxygenase activity"/>
    <property type="evidence" value="ECO:0007669"/>
    <property type="project" value="UniProtKB-EC"/>
</dbReference>
<gene>
    <name evidence="12" type="ORF">DCAR_0830616</name>
</gene>
<evidence type="ECO:0000256" key="7">
    <source>
        <dbReference type="ARBA" id="ARBA00023002"/>
    </source>
</evidence>
<evidence type="ECO:0000256" key="9">
    <source>
        <dbReference type="ARBA" id="ARBA00023070"/>
    </source>
</evidence>
<dbReference type="EMBL" id="CP093350">
    <property type="protein sequence ID" value="WOH11137.1"/>
    <property type="molecule type" value="Genomic_DNA"/>
</dbReference>
<dbReference type="InterPro" id="IPR020946">
    <property type="entry name" value="Flavin_mOase-like"/>
</dbReference>
<comment type="cofactor">
    <cofactor evidence="1 11">
        <name>FAD</name>
        <dbReference type="ChEBI" id="CHEBI:57692"/>
    </cofactor>
</comment>
<keyword evidence="6" id="KW-0521">NADP</keyword>
<dbReference type="Pfam" id="PF00743">
    <property type="entry name" value="FMO-like"/>
    <property type="match status" value="1"/>
</dbReference>
<dbReference type="SUPFAM" id="SSF51905">
    <property type="entry name" value="FAD/NAD(P)-binding domain"/>
    <property type="match status" value="2"/>
</dbReference>
<dbReference type="EC" id="1.-.-.-" evidence="11"/>
<dbReference type="PRINTS" id="PR00368">
    <property type="entry name" value="FADPNR"/>
</dbReference>
<name>A0AAF1BBM6_DAUCS</name>
<dbReference type="PANTHER" id="PTHR43539:SF36">
    <property type="entry name" value="INDOLE-3-PYRUVATE MONOOXYGENASE YUCCA2"/>
    <property type="match status" value="1"/>
</dbReference>
<dbReference type="Gene3D" id="3.50.50.60">
    <property type="entry name" value="FAD/NAD(P)-binding domain"/>
    <property type="match status" value="1"/>
</dbReference>
<evidence type="ECO:0000256" key="5">
    <source>
        <dbReference type="ARBA" id="ARBA00022827"/>
    </source>
</evidence>
<protein>
    <recommendedName>
        <fullName evidence="11">Flavin-containing monooxygenase</fullName>
        <ecNumber evidence="11">1.-.-.-</ecNumber>
    </recommendedName>
</protein>
<evidence type="ECO:0000256" key="6">
    <source>
        <dbReference type="ARBA" id="ARBA00022857"/>
    </source>
</evidence>
<accession>A0AAF1BBM6</accession>
<comment type="similarity">
    <text evidence="3 11">Belongs to the FMO family.</text>
</comment>
<evidence type="ECO:0000313" key="13">
    <source>
        <dbReference type="Proteomes" id="UP000077755"/>
    </source>
</evidence>
<dbReference type="FunFam" id="3.50.50.60:FF:000100">
    <property type="entry name" value="Flavin-containing monooxygenase"/>
    <property type="match status" value="1"/>
</dbReference>
<sequence>MDYNYLTELDGKRLHDPRLTRPKTMTTTSRIRVEGPVIVGAGPSGLAVAACLRQRGIPSLILERANCLASLWQLKTYDRLRLHLPKHLCQLPHMPFPQDFPTYPTKQQFVAYLMAYAKAFHIEPEYNTTVVSAEFDNNCDFWRMKTVKGELELESGEIEYVCKWLVVASGENAEEVKPEFEGMDEFRGPIIHTSHYKSGDPFRDKRVLVVGCGNSGMEICLDLCNYNARPSLVVRDTLHVLPQEMLGRSTFGVSMWLLKWLPIRFVDCFLLLVSRLTIGDTDQLGLYRPKLGPLELKKKTGKTPVLDVGTLAKIRNGSIKVFPGVKRFTCHAIEFVDGRTENFDAIILATGYKNNIPSWLKDNVLFSKKDGHSKKPFRPEGWKGENGLYSVGFAKRGLLGTSMDAERVAEDIELQWYLKDSKIITESVDQVPEIERVLCNL</sequence>
<keyword evidence="8 11" id="KW-0503">Monooxygenase</keyword>
<dbReference type="GO" id="GO:0009851">
    <property type="term" value="P:auxin biosynthetic process"/>
    <property type="evidence" value="ECO:0007669"/>
    <property type="project" value="UniProtKB-KW"/>
</dbReference>
<keyword evidence="9" id="KW-0073">Auxin biosynthesis</keyword>
<dbReference type="InterPro" id="IPR036188">
    <property type="entry name" value="FAD/NAD-bd_sf"/>
</dbReference>
<evidence type="ECO:0000256" key="11">
    <source>
        <dbReference type="RuleBase" id="RU361177"/>
    </source>
</evidence>
<keyword evidence="13" id="KW-1185">Reference proteome</keyword>
<dbReference type="AlphaFoldDB" id="A0AAF1BBM6"/>